<evidence type="ECO:0000313" key="1">
    <source>
        <dbReference type="EMBL" id="CAB3761816.1"/>
    </source>
</evidence>
<keyword evidence="2" id="KW-1185">Reference proteome</keyword>
<protein>
    <submittedName>
        <fullName evidence="1">Uncharacterized protein</fullName>
    </submittedName>
</protein>
<name>A0A6J5E923_9BURK</name>
<dbReference type="Proteomes" id="UP000494329">
    <property type="component" value="Unassembled WGS sequence"/>
</dbReference>
<dbReference type="RefSeq" id="WP_175112411.1">
    <property type="nucleotide sequence ID" value="NZ_CADIKF010000029.1"/>
</dbReference>
<gene>
    <name evidence="1" type="ORF">LMG29739_03726</name>
</gene>
<proteinExistence type="predicted"/>
<organism evidence="1 2">
    <name type="scientific">Paraburkholderia solisilvae</name>
    <dbReference type="NCBI Taxonomy" id="624376"/>
    <lineage>
        <taxon>Bacteria</taxon>
        <taxon>Pseudomonadati</taxon>
        <taxon>Pseudomonadota</taxon>
        <taxon>Betaproteobacteria</taxon>
        <taxon>Burkholderiales</taxon>
        <taxon>Burkholderiaceae</taxon>
        <taxon>Paraburkholderia</taxon>
    </lineage>
</organism>
<dbReference type="AlphaFoldDB" id="A0A6J5E923"/>
<sequence>MTDRVLTLDALCAVLVDTLRETNASLARDVPLARDAGADADADSNAGSDGAGFPYRIERETKYALRTIPYSAFQHVCRYQLMELRFSVPCCVVTRRVGSTWQTVLMLHLPAWWQRLGRAPVCRGMHIDVRADADAPIALRFSPIERIALPRRGDRWTLLLTQNQKQTLASSAGPATETPPTPSRAALHRRIAQWLRRTFTANEIHDDTAH</sequence>
<accession>A0A6J5E923</accession>
<dbReference type="EMBL" id="CADIKF010000029">
    <property type="protein sequence ID" value="CAB3761816.1"/>
    <property type="molecule type" value="Genomic_DNA"/>
</dbReference>
<reference evidence="1 2" key="1">
    <citation type="submission" date="2020-04" db="EMBL/GenBank/DDBJ databases">
        <authorList>
            <person name="De Canck E."/>
        </authorList>
    </citation>
    <scope>NUCLEOTIDE SEQUENCE [LARGE SCALE GENOMIC DNA]</scope>
    <source>
        <strain evidence="1 2">LMG 29739</strain>
    </source>
</reference>
<evidence type="ECO:0000313" key="2">
    <source>
        <dbReference type="Proteomes" id="UP000494329"/>
    </source>
</evidence>